<dbReference type="Pfam" id="PF06905">
    <property type="entry name" value="FAIM1"/>
    <property type="match status" value="1"/>
</dbReference>
<proteinExistence type="predicted"/>
<dbReference type="Gene3D" id="2.40.128.180">
    <property type="match status" value="2"/>
</dbReference>
<comment type="caution">
    <text evidence="1">The sequence shown here is derived from an EMBL/GenBank/DDBJ whole genome shotgun (WGS) entry which is preliminary data.</text>
</comment>
<dbReference type="Proteomes" id="UP000245119">
    <property type="component" value="Linkage Group LG2"/>
</dbReference>
<dbReference type="AlphaFoldDB" id="A0A2T7PVE4"/>
<evidence type="ECO:0000313" key="2">
    <source>
        <dbReference type="Proteomes" id="UP000245119"/>
    </source>
</evidence>
<dbReference type="FunFam" id="2.40.128.180:FF:000001">
    <property type="entry name" value="Fas apoptotic inhibitory molecule 1"/>
    <property type="match status" value="1"/>
</dbReference>
<dbReference type="EMBL" id="PZQS01000002">
    <property type="protein sequence ID" value="PVD37389.1"/>
    <property type="molecule type" value="Genomic_DNA"/>
</dbReference>
<dbReference type="OMA" id="SQEYRIM"/>
<sequence>MTHSSDLVATWDLALSDGVHKVEFEHGTTSGKRVIRVDGMEIYRTDWMFKLVGKEHFTVGKARCCITIDAVSGFSYEYTLEVNGKPLKKFKENQSRIMHTWVTFVSGNPTRIVLEKDTLDVWVNGKKVETQGEFIDDGTETHFAIDSTHSAYIKATSSGCKRSGIIHQLFINDTEIEVASE</sequence>
<dbReference type="InterPro" id="IPR010695">
    <property type="entry name" value="FAIM1"/>
</dbReference>
<accession>A0A2T7PVE4</accession>
<gene>
    <name evidence="1" type="ORF">C0Q70_04388</name>
</gene>
<dbReference type="STRING" id="400727.A0A2T7PVE4"/>
<dbReference type="PANTHER" id="PTHR13088">
    <property type="entry name" value="FAS APOPTOTIC INHIBITORY MOLECULE FAIM"/>
    <property type="match status" value="1"/>
</dbReference>
<dbReference type="GO" id="GO:1902042">
    <property type="term" value="P:negative regulation of extrinsic apoptotic signaling pathway via death domain receptors"/>
    <property type="evidence" value="ECO:0007669"/>
    <property type="project" value="TreeGrafter"/>
</dbReference>
<organism evidence="1 2">
    <name type="scientific">Pomacea canaliculata</name>
    <name type="common">Golden apple snail</name>
    <dbReference type="NCBI Taxonomy" id="400727"/>
    <lineage>
        <taxon>Eukaryota</taxon>
        <taxon>Metazoa</taxon>
        <taxon>Spiralia</taxon>
        <taxon>Lophotrochozoa</taxon>
        <taxon>Mollusca</taxon>
        <taxon>Gastropoda</taxon>
        <taxon>Caenogastropoda</taxon>
        <taxon>Architaenioglossa</taxon>
        <taxon>Ampullarioidea</taxon>
        <taxon>Ampullariidae</taxon>
        <taxon>Pomacea</taxon>
    </lineage>
</organism>
<dbReference type="InterPro" id="IPR038513">
    <property type="entry name" value="FAIM1_dom_sf"/>
</dbReference>
<evidence type="ECO:0000313" key="1">
    <source>
        <dbReference type="EMBL" id="PVD37389.1"/>
    </source>
</evidence>
<name>A0A2T7PVE4_POMCA</name>
<protein>
    <recommendedName>
        <fullName evidence="3">Fas apoptotic inhibitory molecule 1</fullName>
    </recommendedName>
</protein>
<dbReference type="OrthoDB" id="6262731at2759"/>
<dbReference type="PANTHER" id="PTHR13088:SF3">
    <property type="entry name" value="FAS APOPTOTIC INHIBITORY MOLECULE 1"/>
    <property type="match status" value="1"/>
</dbReference>
<evidence type="ECO:0008006" key="3">
    <source>
        <dbReference type="Google" id="ProtNLM"/>
    </source>
</evidence>
<keyword evidence="2" id="KW-1185">Reference proteome</keyword>
<reference evidence="1 2" key="1">
    <citation type="submission" date="2018-04" db="EMBL/GenBank/DDBJ databases">
        <title>The genome of golden apple snail Pomacea canaliculata provides insight into stress tolerance and invasive adaptation.</title>
        <authorList>
            <person name="Liu C."/>
            <person name="Liu B."/>
            <person name="Ren Y."/>
            <person name="Zhang Y."/>
            <person name="Wang H."/>
            <person name="Li S."/>
            <person name="Jiang F."/>
            <person name="Yin L."/>
            <person name="Zhang G."/>
            <person name="Qian W."/>
            <person name="Fan W."/>
        </authorList>
    </citation>
    <scope>NUCLEOTIDE SEQUENCE [LARGE SCALE GENOMIC DNA]</scope>
    <source>
        <strain evidence="1">SZHN2017</strain>
        <tissue evidence="1">Muscle</tissue>
    </source>
</reference>